<protein>
    <recommendedName>
        <fullName evidence="5">Single-stranded DNA-binding protein</fullName>
    </recommendedName>
</protein>
<dbReference type="InterPro" id="IPR012340">
    <property type="entry name" value="NA-bd_OB-fold"/>
</dbReference>
<keyword evidence="4" id="KW-1185">Reference proteome</keyword>
<sequence length="142" mass="15736">MSNTETNETQSLENLFADTNISMKSGHLVKDAELIGDGKFAKFRIATNKEFLDSQGQVQNMANYFNIIVSSNLKDAFAIAQNLKKGDWVYIKGEDSSRSIDTVEGYKDTAVTTFAYKVVLKKEKTDQVLDEGQAAETNPQPA</sequence>
<dbReference type="GO" id="GO:0003697">
    <property type="term" value="F:single-stranded DNA binding"/>
    <property type="evidence" value="ECO:0007669"/>
    <property type="project" value="InterPro"/>
</dbReference>
<dbReference type="AlphaFoldDB" id="A0A0L8APL1"/>
<dbReference type="CDD" id="cd04496">
    <property type="entry name" value="SSB_OBF"/>
    <property type="match status" value="1"/>
</dbReference>
<dbReference type="Pfam" id="PF00436">
    <property type="entry name" value="SSB"/>
    <property type="match status" value="1"/>
</dbReference>
<comment type="caution">
    <text evidence="3">The sequence shown here is derived from an EMBL/GenBank/DDBJ whole genome shotgun (WGS) entry which is preliminary data.</text>
</comment>
<dbReference type="EMBL" id="JSVA01000004">
    <property type="protein sequence ID" value="KOF04160.1"/>
    <property type="molecule type" value="Genomic_DNA"/>
</dbReference>
<reference evidence="4" key="1">
    <citation type="submission" date="2014-11" db="EMBL/GenBank/DDBJ databases">
        <title>Genome sequencing of Roseivirga sp. D-25.</title>
        <authorList>
            <person name="Selvaratnam C."/>
            <person name="Thevarajoo S."/>
            <person name="Goh K.M."/>
            <person name="Eee R."/>
            <person name="Chan K.-G."/>
            <person name="Chong C.S."/>
        </authorList>
    </citation>
    <scope>NUCLEOTIDE SEQUENCE [LARGE SCALE GENOMIC DNA]</scope>
    <source>
        <strain evidence="4">D-25</strain>
    </source>
</reference>
<proteinExistence type="predicted"/>
<dbReference type="PATRIC" id="fig|1566026.4.peg.2581"/>
<dbReference type="PROSITE" id="PS50935">
    <property type="entry name" value="SSB"/>
    <property type="match status" value="1"/>
</dbReference>
<evidence type="ECO:0000313" key="4">
    <source>
        <dbReference type="Proteomes" id="UP000036908"/>
    </source>
</evidence>
<accession>A0A0L8APL1</accession>
<gene>
    <name evidence="3" type="ORF">OB69_04050</name>
</gene>
<evidence type="ECO:0000313" key="3">
    <source>
        <dbReference type="EMBL" id="KOF04160.1"/>
    </source>
</evidence>
<evidence type="ECO:0008006" key="5">
    <source>
        <dbReference type="Google" id="ProtNLM"/>
    </source>
</evidence>
<dbReference type="InterPro" id="IPR000424">
    <property type="entry name" value="Primosome_PriB/ssb"/>
</dbReference>
<keyword evidence="1 2" id="KW-0238">DNA-binding</keyword>
<evidence type="ECO:0000256" key="2">
    <source>
        <dbReference type="PROSITE-ProRule" id="PRU00252"/>
    </source>
</evidence>
<dbReference type="OrthoDB" id="982201at2"/>
<dbReference type="Gene3D" id="2.40.50.140">
    <property type="entry name" value="Nucleic acid-binding proteins"/>
    <property type="match status" value="1"/>
</dbReference>
<dbReference type="SUPFAM" id="SSF50249">
    <property type="entry name" value="Nucleic acid-binding proteins"/>
    <property type="match status" value="1"/>
</dbReference>
<evidence type="ECO:0000256" key="1">
    <source>
        <dbReference type="ARBA" id="ARBA00023125"/>
    </source>
</evidence>
<organism evidence="3 4">
    <name type="scientific">Roseivirga seohaensis subsp. aquiponti</name>
    <dbReference type="NCBI Taxonomy" id="1566026"/>
    <lineage>
        <taxon>Bacteria</taxon>
        <taxon>Pseudomonadati</taxon>
        <taxon>Bacteroidota</taxon>
        <taxon>Cytophagia</taxon>
        <taxon>Cytophagales</taxon>
        <taxon>Roseivirgaceae</taxon>
        <taxon>Roseivirga</taxon>
    </lineage>
</organism>
<dbReference type="RefSeq" id="WP_053222399.1">
    <property type="nucleotide sequence ID" value="NZ_JSVA01000004.1"/>
</dbReference>
<dbReference type="Proteomes" id="UP000036908">
    <property type="component" value="Unassembled WGS sequence"/>
</dbReference>
<name>A0A0L8APL1_9BACT</name>